<evidence type="ECO:0000313" key="3">
    <source>
        <dbReference type="Proteomes" id="UP000235672"/>
    </source>
</evidence>
<feature type="signal peptide" evidence="1">
    <location>
        <begin position="1"/>
        <end position="26"/>
    </location>
</feature>
<protein>
    <recommendedName>
        <fullName evidence="4">REJ domain-containing protein</fullName>
    </recommendedName>
</protein>
<dbReference type="Proteomes" id="UP000235672">
    <property type="component" value="Unassembled WGS sequence"/>
</dbReference>
<dbReference type="EMBL" id="KZ613539">
    <property type="protein sequence ID" value="PMD12942.1"/>
    <property type="molecule type" value="Genomic_DNA"/>
</dbReference>
<evidence type="ECO:0000313" key="2">
    <source>
        <dbReference type="EMBL" id="PMD12942.1"/>
    </source>
</evidence>
<evidence type="ECO:0000256" key="1">
    <source>
        <dbReference type="SAM" id="SignalP"/>
    </source>
</evidence>
<proteinExistence type="predicted"/>
<accession>A0A2J6PFV7</accession>
<dbReference type="AlphaFoldDB" id="A0A2J6PFV7"/>
<gene>
    <name evidence="2" type="ORF">NA56DRAFT_450332</name>
</gene>
<reference evidence="2 3" key="1">
    <citation type="submission" date="2016-05" db="EMBL/GenBank/DDBJ databases">
        <title>A degradative enzymes factory behind the ericoid mycorrhizal symbiosis.</title>
        <authorList>
            <consortium name="DOE Joint Genome Institute"/>
            <person name="Martino E."/>
            <person name="Morin E."/>
            <person name="Grelet G."/>
            <person name="Kuo A."/>
            <person name="Kohler A."/>
            <person name="Daghino S."/>
            <person name="Barry K."/>
            <person name="Choi C."/>
            <person name="Cichocki N."/>
            <person name="Clum A."/>
            <person name="Copeland A."/>
            <person name="Hainaut M."/>
            <person name="Haridas S."/>
            <person name="Labutti K."/>
            <person name="Lindquist E."/>
            <person name="Lipzen A."/>
            <person name="Khouja H.-R."/>
            <person name="Murat C."/>
            <person name="Ohm R."/>
            <person name="Olson A."/>
            <person name="Spatafora J."/>
            <person name="Veneault-Fourrey C."/>
            <person name="Henrissat B."/>
            <person name="Grigoriev I."/>
            <person name="Martin F."/>
            <person name="Perotto S."/>
        </authorList>
    </citation>
    <scope>NUCLEOTIDE SEQUENCE [LARGE SCALE GENOMIC DNA]</scope>
    <source>
        <strain evidence="2 3">UAMH 7357</strain>
    </source>
</reference>
<sequence>MSSLLLHLSFTSGLLLFMSPFPLISPHFIFSSLHSTSSPSLHIFSFTPILSLTPYLLPHSISSPSLYVSSGPLPFVRPLFLQPSGVDVWRMSSVACVIREFLSLGKVLRILYVLNCLPFCKEIRRGLLL</sequence>
<keyword evidence="3" id="KW-1185">Reference proteome</keyword>
<keyword evidence="1" id="KW-0732">Signal</keyword>
<organism evidence="2 3">
    <name type="scientific">Hyaloscypha hepaticicola</name>
    <dbReference type="NCBI Taxonomy" id="2082293"/>
    <lineage>
        <taxon>Eukaryota</taxon>
        <taxon>Fungi</taxon>
        <taxon>Dikarya</taxon>
        <taxon>Ascomycota</taxon>
        <taxon>Pezizomycotina</taxon>
        <taxon>Leotiomycetes</taxon>
        <taxon>Helotiales</taxon>
        <taxon>Hyaloscyphaceae</taxon>
        <taxon>Hyaloscypha</taxon>
    </lineage>
</organism>
<name>A0A2J6PFV7_9HELO</name>
<feature type="chain" id="PRO_5014392757" description="REJ domain-containing protein" evidence="1">
    <location>
        <begin position="27"/>
        <end position="129"/>
    </location>
</feature>
<evidence type="ECO:0008006" key="4">
    <source>
        <dbReference type="Google" id="ProtNLM"/>
    </source>
</evidence>